<reference evidence="2" key="1">
    <citation type="journal article" date="2019" name="Int. J. Syst. Evol. Microbiol.">
        <title>The Global Catalogue of Microorganisms (GCM) 10K type strain sequencing project: providing services to taxonomists for standard genome sequencing and annotation.</title>
        <authorList>
            <consortium name="The Broad Institute Genomics Platform"/>
            <consortium name="The Broad Institute Genome Sequencing Center for Infectious Disease"/>
            <person name="Wu L."/>
            <person name="Ma J."/>
        </authorList>
    </citation>
    <scope>NUCLEOTIDE SEQUENCE [LARGE SCALE GENOMIC DNA]</scope>
    <source>
        <strain evidence="2">JCM 18410</strain>
    </source>
</reference>
<gene>
    <name evidence="1" type="ORF">GCM10023336_12660</name>
</gene>
<sequence length="265" mass="28781">MINSAELDASRSGFPSATLSPIAVAPTRTNREEWGRSEMINIGPLGDRARRLRTNRLSSARARLHGRRDAAGLRELLAEAVAAGTLPDDALPPYVLGLRAQVRRSTARLRSRTLAAHRALHVRIQAESVRVVTQYTVRREPAPAALARFGQMVGQWRSAASVCREQAQQIAFESNQLLACYWDEVWAGVRQDGGVDGVRPAGFLPGHVTLDDTWDRMDDGLVSDRWYGPRPAAAGPDPSAVAQALHILDHQSARGGPRPPAAATP</sequence>
<evidence type="ECO:0000313" key="2">
    <source>
        <dbReference type="Proteomes" id="UP001500124"/>
    </source>
</evidence>
<name>A0ABP9JY60_9ACTN</name>
<organism evidence="1 2">
    <name type="scientific">Streptomyces similanensis</name>
    <dbReference type="NCBI Taxonomy" id="1274988"/>
    <lineage>
        <taxon>Bacteria</taxon>
        <taxon>Bacillati</taxon>
        <taxon>Actinomycetota</taxon>
        <taxon>Actinomycetes</taxon>
        <taxon>Kitasatosporales</taxon>
        <taxon>Streptomycetaceae</taxon>
        <taxon>Streptomyces</taxon>
    </lineage>
</organism>
<dbReference type="EMBL" id="BAABKC010000015">
    <property type="protein sequence ID" value="GAA5047320.1"/>
    <property type="molecule type" value="Genomic_DNA"/>
</dbReference>
<accession>A0ABP9JY60</accession>
<protein>
    <submittedName>
        <fullName evidence="1">Uncharacterized protein</fullName>
    </submittedName>
</protein>
<proteinExistence type="predicted"/>
<comment type="caution">
    <text evidence="1">The sequence shown here is derived from an EMBL/GenBank/DDBJ whole genome shotgun (WGS) entry which is preliminary data.</text>
</comment>
<keyword evidence="2" id="KW-1185">Reference proteome</keyword>
<dbReference type="Proteomes" id="UP001500124">
    <property type="component" value="Unassembled WGS sequence"/>
</dbReference>
<evidence type="ECO:0000313" key="1">
    <source>
        <dbReference type="EMBL" id="GAA5047320.1"/>
    </source>
</evidence>